<dbReference type="HOGENOM" id="CLU_061126_1_0_10"/>
<dbReference type="eggNOG" id="COG2908">
    <property type="taxonomic scope" value="Bacteria"/>
</dbReference>
<dbReference type="GO" id="GO:0008758">
    <property type="term" value="F:UDP-2,3-diacylglucosamine hydrolase activity"/>
    <property type="evidence" value="ECO:0007669"/>
    <property type="project" value="TreeGrafter"/>
</dbReference>
<accession>F5IYM7</accession>
<keyword evidence="5" id="KW-0464">Manganese</keyword>
<dbReference type="PANTHER" id="PTHR34990:SF2">
    <property type="entry name" value="BLL8164 PROTEIN"/>
    <property type="match status" value="1"/>
</dbReference>
<feature type="domain" description="Calcineurin-like phosphoesterase" evidence="6">
    <location>
        <begin position="8"/>
        <end position="208"/>
    </location>
</feature>
<dbReference type="InterPro" id="IPR004843">
    <property type="entry name" value="Calcineurin-like_PHP"/>
</dbReference>
<evidence type="ECO:0000259" key="6">
    <source>
        <dbReference type="Pfam" id="PF00149"/>
    </source>
</evidence>
<dbReference type="CDD" id="cd07398">
    <property type="entry name" value="MPP_YbbF-LpxH"/>
    <property type="match status" value="1"/>
</dbReference>
<dbReference type="Gene3D" id="3.60.21.10">
    <property type="match status" value="1"/>
</dbReference>
<dbReference type="SUPFAM" id="SSF56300">
    <property type="entry name" value="Metallo-dependent phosphatases"/>
    <property type="match status" value="1"/>
</dbReference>
<dbReference type="AlphaFoldDB" id="F5IYM7"/>
<evidence type="ECO:0000256" key="1">
    <source>
        <dbReference type="ARBA" id="ARBA00022475"/>
    </source>
</evidence>
<name>F5IYM7_9BACT</name>
<keyword evidence="1" id="KW-1003">Cell membrane</keyword>
<dbReference type="Pfam" id="PF00149">
    <property type="entry name" value="Metallophos"/>
    <property type="match status" value="1"/>
</dbReference>
<dbReference type="EMBL" id="ADLV01000027">
    <property type="protein sequence ID" value="EGK01424.1"/>
    <property type="molecule type" value="Genomic_DNA"/>
</dbReference>
<protein>
    <recommendedName>
        <fullName evidence="6">Calcineurin-like phosphoesterase domain-containing protein</fullName>
    </recommendedName>
</protein>
<evidence type="ECO:0000256" key="5">
    <source>
        <dbReference type="ARBA" id="ARBA00023211"/>
    </source>
</evidence>
<organism evidence="7 8">
    <name type="scientific">Dysgonomonas gadei ATCC BAA-286</name>
    <dbReference type="NCBI Taxonomy" id="742766"/>
    <lineage>
        <taxon>Bacteria</taxon>
        <taxon>Pseudomonadati</taxon>
        <taxon>Bacteroidota</taxon>
        <taxon>Bacteroidia</taxon>
        <taxon>Bacteroidales</taxon>
        <taxon>Dysgonomonadaceae</taxon>
        <taxon>Dysgonomonas</taxon>
    </lineage>
</organism>
<evidence type="ECO:0000256" key="3">
    <source>
        <dbReference type="ARBA" id="ARBA00022723"/>
    </source>
</evidence>
<keyword evidence="2" id="KW-0997">Cell inner membrane</keyword>
<dbReference type="RefSeq" id="WP_006799787.1">
    <property type="nucleotide sequence ID" value="NZ_GL891983.1"/>
</dbReference>
<dbReference type="InterPro" id="IPR043461">
    <property type="entry name" value="LpxH-like"/>
</dbReference>
<reference evidence="7 8" key="1">
    <citation type="submission" date="2011-04" db="EMBL/GenBank/DDBJ databases">
        <title>The Genome Sequence of Dysgonomonas gadei ATCC BAA-286.</title>
        <authorList>
            <consortium name="The Broad Institute Genome Sequencing Platform"/>
            <person name="Earl A."/>
            <person name="Ward D."/>
            <person name="Feldgarden M."/>
            <person name="Gevers D."/>
            <person name="Pudlo N."/>
            <person name="Martens E."/>
            <person name="Allen-Vercoe E."/>
            <person name="Young S.K."/>
            <person name="Zeng Q."/>
            <person name="Gargeya S."/>
            <person name="Fitzgerald M."/>
            <person name="Haas B."/>
            <person name="Abouelleil A."/>
            <person name="Alvarado L."/>
            <person name="Arachchi H.M."/>
            <person name="Berlin A."/>
            <person name="Brown A."/>
            <person name="Chapman S.B."/>
            <person name="Chen Z."/>
            <person name="Dunbar C."/>
            <person name="Freedman E."/>
            <person name="Gearin G."/>
            <person name="Gellesch M."/>
            <person name="Goldberg J."/>
            <person name="Griggs A."/>
            <person name="Gujja S."/>
            <person name="Heiman D."/>
            <person name="Howarth C."/>
            <person name="Larson L."/>
            <person name="Lui A."/>
            <person name="MacDonald P.J.P."/>
            <person name="Mehta T."/>
            <person name="Montmayeur A."/>
            <person name="Murphy C."/>
            <person name="Neiman D."/>
            <person name="Pearson M."/>
            <person name="Priest M."/>
            <person name="Roberts A."/>
            <person name="Saif S."/>
            <person name="Shea T."/>
            <person name="Shenoy N."/>
            <person name="Sisk P."/>
            <person name="Stolte C."/>
            <person name="Sykes S."/>
            <person name="Yandava C."/>
            <person name="Wortman J."/>
            <person name="Nusbaum C."/>
            <person name="Birren B."/>
        </authorList>
    </citation>
    <scope>NUCLEOTIDE SEQUENCE [LARGE SCALE GENOMIC DNA]</scope>
    <source>
        <strain evidence="7 8">ATCC BAA-286</strain>
    </source>
</reference>
<dbReference type="GO" id="GO:0009245">
    <property type="term" value="P:lipid A biosynthetic process"/>
    <property type="evidence" value="ECO:0007669"/>
    <property type="project" value="TreeGrafter"/>
</dbReference>
<evidence type="ECO:0000313" key="7">
    <source>
        <dbReference type="EMBL" id="EGK01424.1"/>
    </source>
</evidence>
<evidence type="ECO:0000256" key="2">
    <source>
        <dbReference type="ARBA" id="ARBA00022519"/>
    </source>
</evidence>
<keyword evidence="3" id="KW-0479">Metal-binding</keyword>
<keyword evidence="8" id="KW-1185">Reference proteome</keyword>
<dbReference type="InterPro" id="IPR029052">
    <property type="entry name" value="Metallo-depent_PP-like"/>
</dbReference>
<dbReference type="PANTHER" id="PTHR34990">
    <property type="entry name" value="UDP-2,3-DIACYLGLUCOSAMINE HYDROLASE-RELATED"/>
    <property type="match status" value="1"/>
</dbReference>
<proteinExistence type="predicted"/>
<gene>
    <name evidence="7" type="ORF">HMPREF9455_02257</name>
</gene>
<evidence type="ECO:0000256" key="4">
    <source>
        <dbReference type="ARBA" id="ARBA00023136"/>
    </source>
</evidence>
<sequence length="267" mass="31475">MNQKKHHKTIVLSDIHLGSKWSKAKEATKYLKENTCDTLILCGDIIDGWQLMRGKKAKWKKRHSNFIKLLLDIQHDTKIIYLRGNHDDFLDRILPLQFQNIKIVKDYIHTSNGKRFYVIHGDVFDMVTSRYSWLSKIGDVGYTLLMWVNKYYNNRRLKKGLPYYSLSREVKKRVKASVSYISDYEKHIVEIARKKKCDGVICGHIHHPEKAYYDEILYLNSGDWVESLSALTEDYEGNWEVVMYAQEEKVVEVMKEDKVPEKVKLAI</sequence>
<dbReference type="STRING" id="742766.HMPREF9455_02257"/>
<dbReference type="Proteomes" id="UP000004913">
    <property type="component" value="Unassembled WGS sequence"/>
</dbReference>
<keyword evidence="4" id="KW-0472">Membrane</keyword>
<dbReference type="GO" id="GO:0016020">
    <property type="term" value="C:membrane"/>
    <property type="evidence" value="ECO:0007669"/>
    <property type="project" value="GOC"/>
</dbReference>
<comment type="caution">
    <text evidence="7">The sequence shown here is derived from an EMBL/GenBank/DDBJ whole genome shotgun (WGS) entry which is preliminary data.</text>
</comment>
<evidence type="ECO:0000313" key="8">
    <source>
        <dbReference type="Proteomes" id="UP000004913"/>
    </source>
</evidence>
<dbReference type="GO" id="GO:0046872">
    <property type="term" value="F:metal ion binding"/>
    <property type="evidence" value="ECO:0007669"/>
    <property type="project" value="UniProtKB-KW"/>
</dbReference>
<dbReference type="OrthoDB" id="9802481at2"/>